<dbReference type="PRINTS" id="PR00150">
    <property type="entry name" value="PEPCARBXLASE"/>
</dbReference>
<keyword evidence="4" id="KW-0670">Pyruvate</keyword>
<dbReference type="GO" id="GO:0015977">
    <property type="term" value="P:carbon fixation"/>
    <property type="evidence" value="ECO:0007669"/>
    <property type="project" value="InterPro"/>
</dbReference>
<dbReference type="EMBL" id="LAXJ01000026">
    <property type="protein sequence ID" value="KRS10873.1"/>
    <property type="molecule type" value="Genomic_DNA"/>
</dbReference>
<dbReference type="OrthoDB" id="9768133at2"/>
<dbReference type="PANTHER" id="PTHR30523:SF32">
    <property type="entry name" value="PHOSPHOENOLPYRUVATE CARBOXYLASE"/>
    <property type="match status" value="1"/>
</dbReference>
<gene>
    <name evidence="4" type="ORF">XM53_19225</name>
</gene>
<dbReference type="PATRIC" id="fig|1641875.4.peg.2377"/>
<evidence type="ECO:0000313" key="5">
    <source>
        <dbReference type="Proteomes" id="UP000051295"/>
    </source>
</evidence>
<dbReference type="Proteomes" id="UP000051295">
    <property type="component" value="Unassembled WGS sequence"/>
</dbReference>
<keyword evidence="5" id="KW-1185">Reference proteome</keyword>
<evidence type="ECO:0000313" key="4">
    <source>
        <dbReference type="EMBL" id="KRS10873.1"/>
    </source>
</evidence>
<sequence>MPSVLLNAACDITDSEESYAADLRKELFDLWGNVLKRRAPHVADWAHSDAEHVIPAGPGAVPYLQALNIWFQLLRIVEENAAIRDRRQVETRSGAETVPSSFAQALAREDLTRDRFAEISQSLSVGPTLTAHPTEAKRVTVLEIHRRIYRNLVSLEAQRWTSRERAAILTDIEGEIDLLWMTGELRLERPDLSDEIEWGLQFFRDGIFDAVPQVFEQFELAAKNRFGTCDAVSPCIRFHSWIGGDRDGNPNVTDDSTAHALKRARDVVMDMYKEHLRIAAERLSISNRIVPLDPEVQGELERLASVSPTRDRNPNELFRQAISAILHRLETYRHISHFTADLEVIEKALASVDAVSLARRYIRPIRWRASVFGFSIYTLDIRQNSTVTTDTIAEIWRSRDDGEVPEYGDPAWSKRLRAELAEPQLPEPDQSALSDQAVELLKLLNLMSKRRYGPDPAAIGPFILSMTRSSDDLLGVFLLARYAGFGAETLELKVVPLFETIGDLRAAPDILVDLLKVPLAKRSLTRDGSAIEVMLGYSDSNKDGGFVCSTCELDQAQRKITRVLASQGLTPVFFHGRGGSVSRGGAPMDRAIAAQPTDTVNGRMRLTEQGEVVSANYANRGTAAAHLELLASSVLKHTADANDPPRAPEFNDALDALSGLSQTAYSTLLHMPGFIDYFQQASPVEELAMLKIGSRPARRFGAASLDDLRAIPWVFAWSQNRHLITGWYGFGSAIESFRKFQGTRGEETLRAMFEKTKLFRLIVDEVEKSLFQSDLDIAAEYASLVTDDDTRQRVTEAVRKEYALACEGITFLTSQTTIAERFPRMRARFDRIRPGLDRINALQVALLRDVRSRDEPKRVSIPLLQSMNSISSGLGWTG</sequence>
<dbReference type="GO" id="GO:0008964">
    <property type="term" value="F:phosphoenolpyruvate carboxylase activity"/>
    <property type="evidence" value="ECO:0007669"/>
    <property type="project" value="InterPro"/>
</dbReference>
<dbReference type="AlphaFoldDB" id="A0A0T5NPI9"/>
<dbReference type="PANTHER" id="PTHR30523">
    <property type="entry name" value="PHOSPHOENOLPYRUVATE CARBOXYLASE"/>
    <property type="match status" value="1"/>
</dbReference>
<comment type="caution">
    <text evidence="4">The sequence shown here is derived from an EMBL/GenBank/DDBJ whole genome shotgun (WGS) entry which is preliminary data.</text>
</comment>
<accession>A0A0T5NPI9</accession>
<dbReference type="SUPFAM" id="SSF51621">
    <property type="entry name" value="Phosphoenolpyruvate/pyruvate domain"/>
    <property type="match status" value="1"/>
</dbReference>
<dbReference type="STRING" id="1641875.XM53_19225"/>
<evidence type="ECO:0000256" key="2">
    <source>
        <dbReference type="ARBA" id="ARBA00022419"/>
    </source>
</evidence>
<organism evidence="4 5">
    <name type="scientific">Roseovarius atlanticus</name>
    <dbReference type="NCBI Taxonomy" id="1641875"/>
    <lineage>
        <taxon>Bacteria</taxon>
        <taxon>Pseudomonadati</taxon>
        <taxon>Pseudomonadota</taxon>
        <taxon>Alphaproteobacteria</taxon>
        <taxon>Rhodobacterales</taxon>
        <taxon>Roseobacteraceae</taxon>
        <taxon>Roseovarius</taxon>
    </lineage>
</organism>
<evidence type="ECO:0000256" key="3">
    <source>
        <dbReference type="PROSITE-ProRule" id="PRU10112"/>
    </source>
</evidence>
<dbReference type="PROSITE" id="PS00393">
    <property type="entry name" value="PEPCASE_2"/>
    <property type="match status" value="1"/>
</dbReference>
<name>A0A0T5NPI9_9RHOB</name>
<evidence type="ECO:0000256" key="1">
    <source>
        <dbReference type="ARBA" id="ARBA00003670"/>
    </source>
</evidence>
<dbReference type="Pfam" id="PF00311">
    <property type="entry name" value="PEPcase"/>
    <property type="match status" value="1"/>
</dbReference>
<dbReference type="InterPro" id="IPR033129">
    <property type="entry name" value="PEPCASE_His_AS"/>
</dbReference>
<dbReference type="RefSeq" id="WP_057796310.1">
    <property type="nucleotide sequence ID" value="NZ_LAXJ01000026.1"/>
</dbReference>
<feature type="active site" evidence="3">
    <location>
        <position position="542"/>
    </location>
</feature>
<dbReference type="InterPro" id="IPR021135">
    <property type="entry name" value="PEP_COase"/>
</dbReference>
<dbReference type="GO" id="GO:0005829">
    <property type="term" value="C:cytosol"/>
    <property type="evidence" value="ECO:0007669"/>
    <property type="project" value="TreeGrafter"/>
</dbReference>
<reference evidence="4 5" key="1">
    <citation type="submission" date="2015-04" db="EMBL/GenBank/DDBJ databases">
        <title>The draft genome sequence of Roseovarius sp.R12b.</title>
        <authorList>
            <person name="Li G."/>
            <person name="Lai Q."/>
            <person name="Shao Z."/>
            <person name="Yan P."/>
        </authorList>
    </citation>
    <scope>NUCLEOTIDE SEQUENCE [LARGE SCALE GENOMIC DNA]</scope>
    <source>
        <strain evidence="4 5">R12B</strain>
    </source>
</reference>
<comment type="function">
    <text evidence="1">Forms oxaloacetate, a four-carbon dicarboxylic acid source for the tricarboxylic acid cycle.</text>
</comment>
<proteinExistence type="predicted"/>
<dbReference type="InterPro" id="IPR015813">
    <property type="entry name" value="Pyrv/PenolPyrv_kinase-like_dom"/>
</dbReference>
<protein>
    <recommendedName>
        <fullName evidence="2">Phosphoenolpyruvate carboxylase</fullName>
    </recommendedName>
</protein>
<dbReference type="GO" id="GO:0006099">
    <property type="term" value="P:tricarboxylic acid cycle"/>
    <property type="evidence" value="ECO:0007669"/>
    <property type="project" value="InterPro"/>
</dbReference>